<keyword evidence="4" id="KW-0677">Repeat</keyword>
<keyword evidence="10" id="KW-0539">Nucleus</keyword>
<feature type="compositionally biased region" description="Basic and acidic residues" evidence="12">
    <location>
        <begin position="731"/>
        <end position="756"/>
    </location>
</feature>
<dbReference type="InterPro" id="IPR013087">
    <property type="entry name" value="Znf_C2H2_type"/>
</dbReference>
<dbReference type="GO" id="GO:0008270">
    <property type="term" value="F:zinc ion binding"/>
    <property type="evidence" value="ECO:0007669"/>
    <property type="project" value="UniProtKB-KW"/>
</dbReference>
<keyword evidence="15" id="KW-1185">Reference proteome</keyword>
<keyword evidence="7" id="KW-0805">Transcription regulation</keyword>
<evidence type="ECO:0000256" key="3">
    <source>
        <dbReference type="ARBA" id="ARBA00022723"/>
    </source>
</evidence>
<feature type="domain" description="C2H2-type" evidence="13">
    <location>
        <begin position="464"/>
        <end position="491"/>
    </location>
</feature>
<evidence type="ECO:0000256" key="4">
    <source>
        <dbReference type="ARBA" id="ARBA00022737"/>
    </source>
</evidence>
<dbReference type="InterPro" id="IPR036236">
    <property type="entry name" value="Znf_C2H2_sf"/>
</dbReference>
<dbReference type="GO" id="GO:0001228">
    <property type="term" value="F:DNA-binding transcription activator activity, RNA polymerase II-specific"/>
    <property type="evidence" value="ECO:0007669"/>
    <property type="project" value="TreeGrafter"/>
</dbReference>
<evidence type="ECO:0000259" key="13">
    <source>
        <dbReference type="PROSITE" id="PS50157"/>
    </source>
</evidence>
<dbReference type="PANTHER" id="PTHR24393:SF15">
    <property type="entry name" value="IP01243P-RELATED"/>
    <property type="match status" value="1"/>
</dbReference>
<organism evidence="14 15">
    <name type="scientific">Armadillidium nasatum</name>
    <dbReference type="NCBI Taxonomy" id="96803"/>
    <lineage>
        <taxon>Eukaryota</taxon>
        <taxon>Metazoa</taxon>
        <taxon>Ecdysozoa</taxon>
        <taxon>Arthropoda</taxon>
        <taxon>Crustacea</taxon>
        <taxon>Multicrustacea</taxon>
        <taxon>Malacostraca</taxon>
        <taxon>Eumalacostraca</taxon>
        <taxon>Peracarida</taxon>
        <taxon>Isopoda</taxon>
        <taxon>Oniscidea</taxon>
        <taxon>Crinocheta</taxon>
        <taxon>Armadillidiidae</taxon>
        <taxon>Armadillidium</taxon>
    </lineage>
</organism>
<evidence type="ECO:0000256" key="11">
    <source>
        <dbReference type="PROSITE-ProRule" id="PRU00042"/>
    </source>
</evidence>
<dbReference type="FunFam" id="3.30.160.60:FF:001498">
    <property type="entry name" value="Zinc finger protein 404"/>
    <property type="match status" value="1"/>
</dbReference>
<dbReference type="Gene3D" id="3.30.160.60">
    <property type="entry name" value="Classic Zinc Finger"/>
    <property type="match status" value="13"/>
</dbReference>
<feature type="domain" description="C2H2-type" evidence="13">
    <location>
        <begin position="634"/>
        <end position="661"/>
    </location>
</feature>
<feature type="region of interest" description="Disordered" evidence="12">
    <location>
        <begin position="807"/>
        <end position="832"/>
    </location>
</feature>
<dbReference type="FunFam" id="3.30.160.60:FF:000075">
    <property type="entry name" value="Putative zinc finger protein 536"/>
    <property type="match status" value="2"/>
</dbReference>
<evidence type="ECO:0000256" key="12">
    <source>
        <dbReference type="SAM" id="MobiDB-lite"/>
    </source>
</evidence>
<keyword evidence="8" id="KW-0238">DNA-binding</keyword>
<accession>A0A5N5T199</accession>
<feature type="compositionally biased region" description="Low complexity" evidence="12">
    <location>
        <begin position="52"/>
        <end position="61"/>
    </location>
</feature>
<sequence length="864" mass="97088">MTLSSLDLQKMWRRTCFDTSSTNVPSSDDTTSPSSSASASDNVQPRLFSGHLPMSSPLSPPSALSSSMKSFMYHCTLCPKAFHQKTDLDRHIRTHTGEKPFSCPYCGHATAQKGNLKAHILRLHPNRSVVYKEKNESLSISPTSLLQPYIPLDPTPPNNLSTSGVAMISPSVPHTKGTSSVRYNCTYCSKPFRSKVDLERHLRTHTGEKPYACVYCPHRSATKGNLKAHTKNIHPNESQLKSSSSRILKANNMEFGADISGIYGNHQQQQLQQQSNYFVSHEASANTSGGSMDGAVILHGCYECRKTFIQKSDLTRHMRIHTGERPFMCHLCPYRANQPSHLKRHERTHTGEKPFQCPFCSHAASLKENLKVHISSKHRNEGSLAVIEKSCNLTRKHYPLQYLTKSYTHGHDRENTLVVFVVKCLSLLPFCGDTSAFIPEKNLLLVPIVGTMNTIGSSNTLSDYTCPYCGKPCETPSQFSIHVRAHTGERPFCCPFCDYRATQKHHIKSHRQHKQQKQKKMAPTDEDIINNPYTPFEEDCDPMSVAASLPPNLQAQPAYNLRRHMTTHTGERPFKCPYCNYKASQNVHLDKHIRRIHINIITSQARCQLCQVTLANANLLRRHVEDHHFHIRKYDCVHCGKKFKRKEHRERHERIHTGEKPFACHICSSSQFNVKEFKYFVHSLRIKYLKIKIKKIVGFENELLDLSNSFEYVPKFTQKEHLKGHVENVHHKHMRDKDKDSLSCEFQQHQDSERDAASSSPPSLASPSTLSSFVTSSMSSLLSSTLPLGPLGHIFPAVPSPSAILPSTTATTTASNSDDAAASSSSVSTSNNGTSSLMALYAPVTRKTVDSPNRHVQTITINFN</sequence>
<proteinExistence type="inferred from homology"/>
<protein>
    <submittedName>
        <fullName evidence="14">Zinc finger protein</fullName>
    </submittedName>
</protein>
<dbReference type="GO" id="GO:0005634">
    <property type="term" value="C:nucleus"/>
    <property type="evidence" value="ECO:0007669"/>
    <property type="project" value="UniProtKB-SubCell"/>
</dbReference>
<comment type="similarity">
    <text evidence="2">Belongs to the krueppel C2H2-type zinc-finger protein family.</text>
</comment>
<dbReference type="SUPFAM" id="SSF57667">
    <property type="entry name" value="beta-beta-alpha zinc fingers"/>
    <property type="match status" value="7"/>
</dbReference>
<dbReference type="PROSITE" id="PS50157">
    <property type="entry name" value="ZINC_FINGER_C2H2_2"/>
    <property type="match status" value="10"/>
</dbReference>
<dbReference type="GO" id="GO:0000978">
    <property type="term" value="F:RNA polymerase II cis-regulatory region sequence-specific DNA binding"/>
    <property type="evidence" value="ECO:0007669"/>
    <property type="project" value="TreeGrafter"/>
</dbReference>
<dbReference type="PANTHER" id="PTHR24393">
    <property type="entry name" value="ZINC FINGER PROTEIN"/>
    <property type="match status" value="1"/>
</dbReference>
<keyword evidence="6" id="KW-0862">Zinc</keyword>
<name>A0A5N5T199_9CRUS</name>
<dbReference type="FunFam" id="3.30.160.60:FF:000072">
    <property type="entry name" value="zinc finger protein 143 isoform X1"/>
    <property type="match status" value="1"/>
</dbReference>
<feature type="domain" description="C2H2-type" evidence="13">
    <location>
        <begin position="327"/>
        <end position="354"/>
    </location>
</feature>
<gene>
    <name evidence="14" type="ORF">Anas_10072</name>
</gene>
<dbReference type="PROSITE" id="PS00028">
    <property type="entry name" value="ZINC_FINGER_C2H2_1"/>
    <property type="match status" value="5"/>
</dbReference>
<evidence type="ECO:0000256" key="7">
    <source>
        <dbReference type="ARBA" id="ARBA00023015"/>
    </source>
</evidence>
<feature type="domain" description="C2H2-type" evidence="13">
    <location>
        <begin position="183"/>
        <end position="210"/>
    </location>
</feature>
<dbReference type="FunFam" id="3.30.160.60:FF:000145">
    <property type="entry name" value="Zinc finger protein 574"/>
    <property type="match status" value="1"/>
</dbReference>
<dbReference type="FunFam" id="3.30.160.60:FF:000446">
    <property type="entry name" value="Zinc finger protein"/>
    <property type="match status" value="1"/>
</dbReference>
<dbReference type="SMART" id="SM00355">
    <property type="entry name" value="ZnF_C2H2"/>
    <property type="match status" value="12"/>
</dbReference>
<evidence type="ECO:0000256" key="8">
    <source>
        <dbReference type="ARBA" id="ARBA00023125"/>
    </source>
</evidence>
<evidence type="ECO:0000256" key="2">
    <source>
        <dbReference type="ARBA" id="ARBA00006991"/>
    </source>
</evidence>
<comment type="caution">
    <text evidence="14">The sequence shown here is derived from an EMBL/GenBank/DDBJ whole genome shotgun (WGS) entry which is preliminary data.</text>
</comment>
<feature type="region of interest" description="Disordered" evidence="12">
    <location>
        <begin position="19"/>
        <end position="61"/>
    </location>
</feature>
<feature type="domain" description="C2H2-type" evidence="13">
    <location>
        <begin position="211"/>
        <end position="239"/>
    </location>
</feature>
<keyword evidence="3" id="KW-0479">Metal-binding</keyword>
<evidence type="ECO:0000256" key="9">
    <source>
        <dbReference type="ARBA" id="ARBA00023163"/>
    </source>
</evidence>
<dbReference type="FunFam" id="3.30.160.60:FF:001818">
    <property type="entry name" value="GDNF-inducible zinc finger protein 1 isoform X1"/>
    <property type="match status" value="1"/>
</dbReference>
<keyword evidence="9" id="KW-0804">Transcription</keyword>
<dbReference type="EMBL" id="SEYY01016005">
    <property type="protein sequence ID" value="KAB7499928.1"/>
    <property type="molecule type" value="Genomic_DNA"/>
</dbReference>
<dbReference type="FunFam" id="3.30.160.60:FF:000630">
    <property type="entry name" value="Zinc finger protein 180"/>
    <property type="match status" value="1"/>
</dbReference>
<evidence type="ECO:0000256" key="6">
    <source>
        <dbReference type="ARBA" id="ARBA00022833"/>
    </source>
</evidence>
<evidence type="ECO:0000256" key="1">
    <source>
        <dbReference type="ARBA" id="ARBA00004123"/>
    </source>
</evidence>
<dbReference type="OrthoDB" id="6366971at2759"/>
<dbReference type="Pfam" id="PF00096">
    <property type="entry name" value="zf-C2H2"/>
    <property type="match status" value="7"/>
</dbReference>
<comment type="subcellular location">
    <subcellularLocation>
        <location evidence="1">Nucleus</location>
    </subcellularLocation>
</comment>
<keyword evidence="5 11" id="KW-0863">Zinc-finger</keyword>
<feature type="domain" description="C2H2-type" evidence="13">
    <location>
        <begin position="299"/>
        <end position="326"/>
    </location>
</feature>
<evidence type="ECO:0000313" key="14">
    <source>
        <dbReference type="EMBL" id="KAB7499928.1"/>
    </source>
</evidence>
<feature type="domain" description="C2H2-type" evidence="13">
    <location>
        <begin position="574"/>
        <end position="597"/>
    </location>
</feature>
<feature type="domain" description="C2H2-type" evidence="13">
    <location>
        <begin position="101"/>
        <end position="129"/>
    </location>
</feature>
<dbReference type="AlphaFoldDB" id="A0A5N5T199"/>
<feature type="compositionally biased region" description="Low complexity" evidence="12">
    <location>
        <begin position="19"/>
        <end position="43"/>
    </location>
</feature>
<evidence type="ECO:0000256" key="10">
    <source>
        <dbReference type="ARBA" id="ARBA00023242"/>
    </source>
</evidence>
<feature type="region of interest" description="Disordered" evidence="12">
    <location>
        <begin position="731"/>
        <end position="764"/>
    </location>
</feature>
<evidence type="ECO:0000313" key="15">
    <source>
        <dbReference type="Proteomes" id="UP000326759"/>
    </source>
</evidence>
<dbReference type="Proteomes" id="UP000326759">
    <property type="component" value="Unassembled WGS sequence"/>
</dbReference>
<feature type="domain" description="C2H2-type" evidence="13">
    <location>
        <begin position="355"/>
        <end position="383"/>
    </location>
</feature>
<evidence type="ECO:0000256" key="5">
    <source>
        <dbReference type="ARBA" id="ARBA00022771"/>
    </source>
</evidence>
<reference evidence="14 15" key="1">
    <citation type="journal article" date="2019" name="PLoS Biol.">
        <title>Sex chromosomes control vertical transmission of feminizing Wolbachia symbionts in an isopod.</title>
        <authorList>
            <person name="Becking T."/>
            <person name="Chebbi M.A."/>
            <person name="Giraud I."/>
            <person name="Moumen B."/>
            <person name="Laverre T."/>
            <person name="Caubet Y."/>
            <person name="Peccoud J."/>
            <person name="Gilbert C."/>
            <person name="Cordaux R."/>
        </authorList>
    </citation>
    <scope>NUCLEOTIDE SEQUENCE [LARGE SCALE GENOMIC DNA]</scope>
    <source>
        <strain evidence="14">ANa2</strain>
        <tissue evidence="14">Whole body excluding digestive tract and cuticle</tissue>
    </source>
</reference>
<feature type="domain" description="C2H2-type" evidence="13">
    <location>
        <begin position="73"/>
        <end position="100"/>
    </location>
</feature>